<sequence>MSRHRPAFDLILVSGLILFLELACIRWFPAHVLFLSFFTNTVLLACFVGMSVGCMIARKPTRHLRYTPFWLAAALAAGLLVETYHQKLERHLDVGHQANPDVVFFGAEVSSVSPVEFAVPVEVMVGAFYFLVAVVMVGPGQELGRAFNRIPRRSTAYTLNLLGSLAGILLFAGCSELSLPPAVWFAVVAAGMGYLLLQREDSPSDVTASVGRTGLRPAFAALVAVVALAVVTSGWLNRSGIAVWSPYYRVQMNESDSIINTNMISHQVMKSRESTAAAAYSLPYLFARDTGRVPYQRILVIGAGSGNDLSRALYWSPPDARIDAVEIDPVIRGIGAARHPDQPYADPRVTVHLTDGRTFLRTAPAGTYDLVIFALVDSLVLHAGAGNIRLESYLFTQEAFADVARVLKPEGTAAVYNYFRHGWIVARLRDALRDAFGADPVVLTDPPVERVALDGFDSAFTAVFAGRPTAIAPLRDQFAQSGNSYWVPGHRPVFKDTPCRFGPDAPPALPPMPVKAGEDAPKADWVRLRSANVDPSDAGLPPATDEWPFLYVRRPAIPAATWNAVGLVALLSLVVWVLYRDRSAKNVETPGAATADESGTAAGDRGLLVRSFWLGAGFMLIETRAVVEMALLFGSTWVVNTVVFAAVLLMALAGNQFAAWRKPRTLWPYYAGLFIAVAVGVCVPSGAFLGWPRSAQMVASCLLAFAPVAFAGVIFAASFERSRSADRMFGANVAGALVGGLAENASLLVGFRWLLLAAAGFYLISSLFGGRSRVLSGPDTGYNGSEAWSGRVPAGRFGNRVRNWLGTPDQPASPAPVPTHDATAAS</sequence>
<comment type="caution">
    <text evidence="4">The sequence shown here is derived from an EMBL/GenBank/DDBJ whole genome shotgun (WGS) entry which is preliminary data.</text>
</comment>
<feature type="transmembrane region" description="Helical" evidence="3">
    <location>
        <begin position="669"/>
        <end position="691"/>
    </location>
</feature>
<feature type="transmembrane region" description="Helical" evidence="3">
    <location>
        <begin position="753"/>
        <end position="770"/>
    </location>
</feature>
<dbReference type="Pfam" id="PF01564">
    <property type="entry name" value="Spermine_synth"/>
    <property type="match status" value="1"/>
</dbReference>
<accession>A0A225DLQ6</accession>
<evidence type="ECO:0000313" key="4">
    <source>
        <dbReference type="EMBL" id="OWK42312.1"/>
    </source>
</evidence>
<feature type="transmembrane region" description="Helical" evidence="3">
    <location>
        <begin position="69"/>
        <end position="85"/>
    </location>
</feature>
<feature type="transmembrane region" description="Helical" evidence="3">
    <location>
        <begin position="697"/>
        <end position="717"/>
    </location>
</feature>
<dbReference type="RefSeq" id="WP_088255490.1">
    <property type="nucleotide sequence ID" value="NZ_NIDE01000005.1"/>
</dbReference>
<feature type="transmembrane region" description="Helical" evidence="3">
    <location>
        <begin position="7"/>
        <end position="28"/>
    </location>
</feature>
<dbReference type="EMBL" id="NIDE01000005">
    <property type="protein sequence ID" value="OWK42312.1"/>
    <property type="molecule type" value="Genomic_DNA"/>
</dbReference>
<dbReference type="Gene3D" id="3.40.50.150">
    <property type="entry name" value="Vaccinia Virus protein VP39"/>
    <property type="match status" value="1"/>
</dbReference>
<feature type="transmembrane region" description="Helical" evidence="3">
    <location>
        <begin position="560"/>
        <end position="579"/>
    </location>
</feature>
<dbReference type="Proteomes" id="UP000214646">
    <property type="component" value="Unassembled WGS sequence"/>
</dbReference>
<keyword evidence="3" id="KW-1133">Transmembrane helix</keyword>
<evidence type="ECO:0000256" key="3">
    <source>
        <dbReference type="SAM" id="Phobius"/>
    </source>
</evidence>
<dbReference type="OrthoDB" id="7510320at2"/>
<feature type="transmembrane region" description="Helical" evidence="3">
    <location>
        <begin position="218"/>
        <end position="236"/>
    </location>
</feature>
<feature type="transmembrane region" description="Helical" evidence="3">
    <location>
        <begin position="34"/>
        <end position="57"/>
    </location>
</feature>
<evidence type="ECO:0000256" key="2">
    <source>
        <dbReference type="SAM" id="MobiDB-lite"/>
    </source>
</evidence>
<organism evidence="4 5">
    <name type="scientific">Fimbriiglobus ruber</name>
    <dbReference type="NCBI Taxonomy" id="1908690"/>
    <lineage>
        <taxon>Bacteria</taxon>
        <taxon>Pseudomonadati</taxon>
        <taxon>Planctomycetota</taxon>
        <taxon>Planctomycetia</taxon>
        <taxon>Gemmatales</taxon>
        <taxon>Gemmataceae</taxon>
        <taxon>Fimbriiglobus</taxon>
    </lineage>
</organism>
<feature type="transmembrane region" description="Helical" evidence="3">
    <location>
        <begin position="157"/>
        <end position="173"/>
    </location>
</feature>
<dbReference type="AlphaFoldDB" id="A0A225DLQ6"/>
<evidence type="ECO:0008006" key="6">
    <source>
        <dbReference type="Google" id="ProtNLM"/>
    </source>
</evidence>
<feature type="transmembrane region" description="Helical" evidence="3">
    <location>
        <begin position="637"/>
        <end position="657"/>
    </location>
</feature>
<proteinExistence type="predicted"/>
<evidence type="ECO:0000256" key="1">
    <source>
        <dbReference type="ARBA" id="ARBA00023115"/>
    </source>
</evidence>
<feature type="transmembrane region" description="Helical" evidence="3">
    <location>
        <begin position="117"/>
        <end position="137"/>
    </location>
</feature>
<keyword evidence="3" id="KW-0812">Transmembrane</keyword>
<dbReference type="PANTHER" id="PTHR43317:SF1">
    <property type="entry name" value="THERMOSPERMINE SYNTHASE ACAULIS5"/>
    <property type="match status" value="1"/>
</dbReference>
<dbReference type="CDD" id="cd02440">
    <property type="entry name" value="AdoMet_MTases"/>
    <property type="match status" value="1"/>
</dbReference>
<dbReference type="PANTHER" id="PTHR43317">
    <property type="entry name" value="THERMOSPERMINE SYNTHASE ACAULIS5"/>
    <property type="match status" value="1"/>
</dbReference>
<evidence type="ECO:0000313" key="5">
    <source>
        <dbReference type="Proteomes" id="UP000214646"/>
    </source>
</evidence>
<dbReference type="SUPFAM" id="SSF53335">
    <property type="entry name" value="S-adenosyl-L-methionine-dependent methyltransferases"/>
    <property type="match status" value="1"/>
</dbReference>
<keyword evidence="3" id="KW-0472">Membrane</keyword>
<protein>
    <recommendedName>
        <fullName evidence="6">Spermidine synthase</fullName>
    </recommendedName>
</protein>
<dbReference type="InterPro" id="IPR029063">
    <property type="entry name" value="SAM-dependent_MTases_sf"/>
</dbReference>
<gene>
    <name evidence="4" type="ORF">FRUB_04390</name>
</gene>
<feature type="region of interest" description="Disordered" evidence="2">
    <location>
        <begin position="805"/>
        <end position="826"/>
    </location>
</feature>
<keyword evidence="1" id="KW-0620">Polyamine biosynthesis</keyword>
<feature type="transmembrane region" description="Helical" evidence="3">
    <location>
        <begin position="179"/>
        <end position="197"/>
    </location>
</feature>
<reference evidence="5" key="1">
    <citation type="submission" date="2017-06" db="EMBL/GenBank/DDBJ databases">
        <title>Genome analysis of Fimbriiglobus ruber SP5, the first member of the order Planctomycetales with confirmed chitinolytic capability.</title>
        <authorList>
            <person name="Ravin N.V."/>
            <person name="Rakitin A.L."/>
            <person name="Ivanova A.A."/>
            <person name="Beletsky A.V."/>
            <person name="Kulichevskaya I.S."/>
            <person name="Mardanov A.V."/>
            <person name="Dedysh S.N."/>
        </authorList>
    </citation>
    <scope>NUCLEOTIDE SEQUENCE [LARGE SCALE GENOMIC DNA]</scope>
    <source>
        <strain evidence="5">SP5</strain>
    </source>
</reference>
<keyword evidence="5" id="KW-1185">Reference proteome</keyword>
<dbReference type="GO" id="GO:0006596">
    <property type="term" value="P:polyamine biosynthetic process"/>
    <property type="evidence" value="ECO:0007669"/>
    <property type="project" value="UniProtKB-KW"/>
</dbReference>
<name>A0A225DLQ6_9BACT</name>